<dbReference type="EMBL" id="JAAEDI010000004">
    <property type="protein sequence ID" value="MBR0649033.1"/>
    <property type="molecule type" value="Genomic_DNA"/>
</dbReference>
<keyword evidence="1" id="KW-0812">Transmembrane</keyword>
<protein>
    <submittedName>
        <fullName evidence="3">Helix-turn-helix domain-containing protein</fullName>
    </submittedName>
</protein>
<dbReference type="RefSeq" id="WP_211866639.1">
    <property type="nucleotide sequence ID" value="NZ_JAAEDI010000004.1"/>
</dbReference>
<reference evidence="4" key="1">
    <citation type="journal article" date="2021" name="Syst. Appl. Microbiol.">
        <title>Roseomonas hellenica sp. nov., isolated from roots of wild-growing Alkanna tinctoria.</title>
        <authorList>
            <person name="Rat A."/>
            <person name="Naranjo H.D."/>
            <person name="Lebbe L."/>
            <person name="Cnockaert M."/>
            <person name="Krigas N."/>
            <person name="Grigoriadou K."/>
            <person name="Maloupa E."/>
            <person name="Willems A."/>
        </authorList>
    </citation>
    <scope>NUCLEOTIDE SEQUENCE [LARGE SCALE GENOMIC DNA]</scope>
    <source>
        <strain evidence="4">LMG 31159</strain>
    </source>
</reference>
<feature type="transmembrane region" description="Helical" evidence="1">
    <location>
        <begin position="76"/>
        <end position="100"/>
    </location>
</feature>
<dbReference type="InterPro" id="IPR010982">
    <property type="entry name" value="Lambda_DNA-bd_dom_sf"/>
</dbReference>
<dbReference type="Pfam" id="PF13560">
    <property type="entry name" value="HTH_31"/>
    <property type="match status" value="1"/>
</dbReference>
<evidence type="ECO:0000313" key="4">
    <source>
        <dbReference type="Proteomes" id="UP000698752"/>
    </source>
</evidence>
<name>A0ABS5EDE0_9PROT</name>
<dbReference type="CDD" id="cd00093">
    <property type="entry name" value="HTH_XRE"/>
    <property type="match status" value="1"/>
</dbReference>
<sequence>MASAAPTPTECRARREALGLSLDQATRRAGLTPQALLRFESGEGGLTDGQLAALARALAASPATARPASGRAMLDLGPVGTVLLVLGGAIPAAMAAVTAVDAARFLRSEVAVADVVGFERRTRIAEPERGERYTYETLAPLLRFRTSDGAEVTIAWRDMLPGDPELAEGARIRLVYPRDAPELAAASYAEVFLKPLVCLALSLPLLAIAAVSWGHWRRRRGGGPDIGAAAS</sequence>
<accession>A0ABS5EDE0</accession>
<gene>
    <name evidence="3" type="ORF">GXW78_05120</name>
</gene>
<dbReference type="Proteomes" id="UP000698752">
    <property type="component" value="Unassembled WGS sequence"/>
</dbReference>
<dbReference type="InterPro" id="IPR001387">
    <property type="entry name" value="Cro/C1-type_HTH"/>
</dbReference>
<organism evidence="3 4">
    <name type="scientific">Neoroseomonas terrae</name>
    <dbReference type="NCBI Taxonomy" id="424799"/>
    <lineage>
        <taxon>Bacteria</taxon>
        <taxon>Pseudomonadati</taxon>
        <taxon>Pseudomonadota</taxon>
        <taxon>Alphaproteobacteria</taxon>
        <taxon>Acetobacterales</taxon>
        <taxon>Acetobacteraceae</taxon>
        <taxon>Neoroseomonas</taxon>
    </lineage>
</organism>
<dbReference type="SMART" id="SM00530">
    <property type="entry name" value="HTH_XRE"/>
    <property type="match status" value="1"/>
</dbReference>
<comment type="caution">
    <text evidence="3">The sequence shown here is derived from an EMBL/GenBank/DDBJ whole genome shotgun (WGS) entry which is preliminary data.</text>
</comment>
<keyword evidence="4" id="KW-1185">Reference proteome</keyword>
<keyword evidence="1" id="KW-0472">Membrane</keyword>
<evidence type="ECO:0000313" key="3">
    <source>
        <dbReference type="EMBL" id="MBR0649033.1"/>
    </source>
</evidence>
<feature type="transmembrane region" description="Helical" evidence="1">
    <location>
        <begin position="191"/>
        <end position="211"/>
    </location>
</feature>
<evidence type="ECO:0000256" key="1">
    <source>
        <dbReference type="SAM" id="Phobius"/>
    </source>
</evidence>
<evidence type="ECO:0000259" key="2">
    <source>
        <dbReference type="PROSITE" id="PS50943"/>
    </source>
</evidence>
<proteinExistence type="predicted"/>
<dbReference type="SUPFAM" id="SSF47413">
    <property type="entry name" value="lambda repressor-like DNA-binding domains"/>
    <property type="match status" value="1"/>
</dbReference>
<dbReference type="PROSITE" id="PS50943">
    <property type="entry name" value="HTH_CROC1"/>
    <property type="match status" value="1"/>
</dbReference>
<dbReference type="Gene3D" id="1.10.260.40">
    <property type="entry name" value="lambda repressor-like DNA-binding domains"/>
    <property type="match status" value="1"/>
</dbReference>
<keyword evidence="1" id="KW-1133">Transmembrane helix</keyword>
<feature type="domain" description="HTH cro/C1-type" evidence="2">
    <location>
        <begin position="12"/>
        <end position="65"/>
    </location>
</feature>